<feature type="compositionally biased region" description="Basic and acidic residues" evidence="1">
    <location>
        <begin position="14"/>
        <end position="27"/>
    </location>
</feature>
<evidence type="ECO:0000313" key="2">
    <source>
        <dbReference type="Proteomes" id="UP000095287"/>
    </source>
</evidence>
<name>A0A1I7XYF7_9BILA</name>
<dbReference type="AlphaFoldDB" id="A0A1I7XYF7"/>
<organism evidence="2 3">
    <name type="scientific">Steinernema glaseri</name>
    <dbReference type="NCBI Taxonomy" id="37863"/>
    <lineage>
        <taxon>Eukaryota</taxon>
        <taxon>Metazoa</taxon>
        <taxon>Ecdysozoa</taxon>
        <taxon>Nematoda</taxon>
        <taxon>Chromadorea</taxon>
        <taxon>Rhabditida</taxon>
        <taxon>Tylenchina</taxon>
        <taxon>Panagrolaimomorpha</taxon>
        <taxon>Strongyloidoidea</taxon>
        <taxon>Steinernematidae</taxon>
        <taxon>Steinernema</taxon>
    </lineage>
</organism>
<proteinExistence type="predicted"/>
<reference evidence="3" key="1">
    <citation type="submission" date="2016-11" db="UniProtKB">
        <authorList>
            <consortium name="WormBaseParasite"/>
        </authorList>
    </citation>
    <scope>IDENTIFICATION</scope>
</reference>
<evidence type="ECO:0000256" key="1">
    <source>
        <dbReference type="SAM" id="MobiDB-lite"/>
    </source>
</evidence>
<keyword evidence="2" id="KW-1185">Reference proteome</keyword>
<dbReference type="Proteomes" id="UP000095287">
    <property type="component" value="Unplaced"/>
</dbReference>
<feature type="compositionally biased region" description="Polar residues" evidence="1">
    <location>
        <begin position="69"/>
        <end position="87"/>
    </location>
</feature>
<feature type="region of interest" description="Disordered" evidence="1">
    <location>
        <begin position="14"/>
        <end position="92"/>
    </location>
</feature>
<accession>A0A1I7XYF7</accession>
<feature type="compositionally biased region" description="Basic and acidic residues" evidence="1">
    <location>
        <begin position="35"/>
        <end position="47"/>
    </location>
</feature>
<dbReference type="WBParaSite" id="L893_g1089.t1">
    <property type="protein sequence ID" value="L893_g1089.t1"/>
    <property type="gene ID" value="L893_g1089"/>
</dbReference>
<sequence>MSPCRIIFIKDDAKGEFPKNRGAEKNHPSIMRSKATRDTVREGREGPKAAPRGRTTVSVPQPPVLQASAKESGTGVTCSKGQTGHESSNVKKRCGYGQKQSEEQCESVEKQSLAFLVISCAMQWDDLEKTSLRGAKTHGAGQVSRSKAQYGVFLLELLRRRRLHGTEEAKLMATVALLLIQIPSAPQFFQPPLIAISLFRNVKNELVFFSPGPRPKQSAHLIIAPSAPPAVLIRQIQDNMAPHSDPSAPRAPIFRTLRRRKGPPVVAGPGFGKSVSADGVFSSRVPSAQDGRSSAERIINYEPITVCIAVA</sequence>
<protein>
    <submittedName>
        <fullName evidence="3">Uncharacterized protein</fullName>
    </submittedName>
</protein>
<evidence type="ECO:0000313" key="3">
    <source>
        <dbReference type="WBParaSite" id="L893_g1089.t1"/>
    </source>
</evidence>